<dbReference type="PANTHER" id="PTHR43690">
    <property type="entry name" value="NARDILYSIN"/>
    <property type="match status" value="1"/>
</dbReference>
<evidence type="ECO:0000256" key="5">
    <source>
        <dbReference type="ARBA" id="ARBA00023049"/>
    </source>
</evidence>
<feature type="domain" description="Peptidase M16 C-terminal" evidence="7">
    <location>
        <begin position="206"/>
        <end position="383"/>
    </location>
</feature>
<evidence type="ECO:0000259" key="6">
    <source>
        <dbReference type="Pfam" id="PF00675"/>
    </source>
</evidence>
<organism evidence="8 9">
    <name type="scientific">Candidatus Saccharicenans subterraneus</name>
    <dbReference type="NCBI Taxonomy" id="2508984"/>
    <lineage>
        <taxon>Bacteria</taxon>
        <taxon>Candidatus Aminicenantota</taxon>
        <taxon>Candidatus Aminicenantia</taxon>
        <taxon>Candidatus Aminicenantales</taxon>
        <taxon>Candidatus Saccharicenantaceae</taxon>
        <taxon>Candidatus Saccharicenans</taxon>
    </lineage>
</organism>
<protein>
    <submittedName>
        <fullName evidence="8">Peptidase, M16 family</fullName>
    </submittedName>
</protein>
<accession>A0A3E2BMW0</accession>
<dbReference type="InterPro" id="IPR011765">
    <property type="entry name" value="Pept_M16_N"/>
</dbReference>
<keyword evidence="3" id="KW-0378">Hydrolase</keyword>
<dbReference type="PANTHER" id="PTHR43690:SF17">
    <property type="entry name" value="PROTEIN YHJJ"/>
    <property type="match status" value="1"/>
</dbReference>
<dbReference type="EMBL" id="QUAH01000005">
    <property type="protein sequence ID" value="RFT16061.1"/>
    <property type="molecule type" value="Genomic_DNA"/>
</dbReference>
<dbReference type="AlphaFoldDB" id="A0A3E2BMW0"/>
<dbReference type="InterPro" id="IPR050626">
    <property type="entry name" value="Peptidase_M16"/>
</dbReference>
<keyword evidence="2" id="KW-0645">Protease</keyword>
<evidence type="ECO:0000256" key="3">
    <source>
        <dbReference type="ARBA" id="ARBA00022801"/>
    </source>
</evidence>
<gene>
    <name evidence="8" type="ORF">OP8BY_2067</name>
</gene>
<dbReference type="Pfam" id="PF05193">
    <property type="entry name" value="Peptidase_M16_C"/>
    <property type="match status" value="1"/>
</dbReference>
<evidence type="ECO:0000259" key="7">
    <source>
        <dbReference type="Pfam" id="PF05193"/>
    </source>
</evidence>
<dbReference type="SUPFAM" id="SSF63411">
    <property type="entry name" value="LuxS/MPP-like metallohydrolase"/>
    <property type="match status" value="2"/>
</dbReference>
<dbReference type="GO" id="GO:0046872">
    <property type="term" value="F:metal ion binding"/>
    <property type="evidence" value="ECO:0007669"/>
    <property type="project" value="InterPro"/>
</dbReference>
<feature type="domain" description="Peptidase M16 N-terminal" evidence="6">
    <location>
        <begin position="55"/>
        <end position="197"/>
    </location>
</feature>
<evidence type="ECO:0000256" key="2">
    <source>
        <dbReference type="ARBA" id="ARBA00022670"/>
    </source>
</evidence>
<sequence length="454" mass="51871">MKKLTGKEVKRSGRASLVLLAVLVLQGGLWSVQAPAQNFNPVSFKLKNGLTVIVVEDSSLPVITAVMAYRVGSVNDPEGKDGLAYLMQNLMFQGSENVGPLQHLNYVQNVGGELNAATTFDKTFFYETVPANQLGLVLWLEADRMHFLQVTEAVLAREKENLIRNENQRYLQEPFSRYFFLIDQIMFPDFRYGHSLTGTPESIRGISLEDVIRFYRKYYVPNNAVLCLSGDLKVARARELVNRYFETIPRGEEPEPYPQPEFIPSLSARDQVMVDPMVSSPALQFGVRLENLRPEDNLVLRLMEQVLVQGGTSRLVNRLVKKERLALFLSGGLEERGQFQSLKIFVLSNTQIMVERAKRVLADELNRLKTEMMPEREFLKAKNIHKFNYLNQMTGNNLSRALALSDLYLKEGRVPDIAGELDRLEKLTPYSILALARRQIREERFCFLTILPRY</sequence>
<dbReference type="Pfam" id="PF00675">
    <property type="entry name" value="Peptidase_M16"/>
    <property type="match status" value="1"/>
</dbReference>
<evidence type="ECO:0000256" key="1">
    <source>
        <dbReference type="ARBA" id="ARBA00007261"/>
    </source>
</evidence>
<dbReference type="GO" id="GO:0006508">
    <property type="term" value="P:proteolysis"/>
    <property type="evidence" value="ECO:0007669"/>
    <property type="project" value="UniProtKB-KW"/>
</dbReference>
<dbReference type="GO" id="GO:0008237">
    <property type="term" value="F:metallopeptidase activity"/>
    <property type="evidence" value="ECO:0007669"/>
    <property type="project" value="UniProtKB-KW"/>
</dbReference>
<comment type="caution">
    <text evidence="8">The sequence shown here is derived from an EMBL/GenBank/DDBJ whole genome shotgun (WGS) entry which is preliminary data.</text>
</comment>
<proteinExistence type="inferred from homology"/>
<evidence type="ECO:0000313" key="9">
    <source>
        <dbReference type="Proteomes" id="UP000257323"/>
    </source>
</evidence>
<dbReference type="InterPro" id="IPR007863">
    <property type="entry name" value="Peptidase_M16_C"/>
</dbReference>
<keyword evidence="5" id="KW-0482">Metalloprotease</keyword>
<dbReference type="Gene3D" id="3.30.830.10">
    <property type="entry name" value="Metalloenzyme, LuxS/M16 peptidase-like"/>
    <property type="match status" value="2"/>
</dbReference>
<keyword evidence="4" id="KW-0862">Zinc</keyword>
<dbReference type="Proteomes" id="UP000257323">
    <property type="component" value="Unassembled WGS sequence"/>
</dbReference>
<evidence type="ECO:0000313" key="8">
    <source>
        <dbReference type="EMBL" id="RFT16061.1"/>
    </source>
</evidence>
<dbReference type="InterPro" id="IPR011249">
    <property type="entry name" value="Metalloenz_LuxS/M16"/>
</dbReference>
<reference evidence="8 9" key="1">
    <citation type="submission" date="2018-08" db="EMBL/GenBank/DDBJ databases">
        <title>Genome analysis of the thermophilic bacterium of the candidate phylum Aminicenantes from deep subsurface aquifer revealed its physiology and ecological role.</title>
        <authorList>
            <person name="Kadnikov V.V."/>
            <person name="Mardanov A.V."/>
            <person name="Beletsky A.V."/>
            <person name="Karnachuk O.V."/>
            <person name="Ravin N.V."/>
        </authorList>
    </citation>
    <scope>NUCLEOTIDE SEQUENCE [LARGE SCALE GENOMIC DNA]</scope>
    <source>
        <strain evidence="8">BY38</strain>
    </source>
</reference>
<name>A0A3E2BMW0_9BACT</name>
<comment type="similarity">
    <text evidence="1">Belongs to the peptidase M16 family.</text>
</comment>
<evidence type="ECO:0000256" key="4">
    <source>
        <dbReference type="ARBA" id="ARBA00022833"/>
    </source>
</evidence>